<dbReference type="Proteomes" id="UP000233387">
    <property type="component" value="Unassembled WGS sequence"/>
</dbReference>
<name>A0A2N3IJT0_9BACT</name>
<dbReference type="SUPFAM" id="SSF51905">
    <property type="entry name" value="FAD/NAD(P)-binding domain"/>
    <property type="match status" value="1"/>
</dbReference>
<evidence type="ECO:0000313" key="8">
    <source>
        <dbReference type="EMBL" id="PKQ70592.1"/>
    </source>
</evidence>
<dbReference type="InterPro" id="IPR004572">
    <property type="entry name" value="Protoporphyrinogen_oxidase"/>
</dbReference>
<dbReference type="InterPro" id="IPR036188">
    <property type="entry name" value="FAD/NAD-bd_sf"/>
</dbReference>
<keyword evidence="5 6" id="KW-0350">Heme biosynthesis</keyword>
<dbReference type="OrthoDB" id="9805195at2"/>
<dbReference type="PANTHER" id="PTHR42923">
    <property type="entry name" value="PROTOPORPHYRINOGEN OXIDASE"/>
    <property type="match status" value="1"/>
</dbReference>
<evidence type="ECO:0000256" key="5">
    <source>
        <dbReference type="ARBA" id="ARBA00023133"/>
    </source>
</evidence>
<dbReference type="UniPathway" id="UPA00252"/>
<evidence type="ECO:0000313" key="9">
    <source>
        <dbReference type="Proteomes" id="UP000233387"/>
    </source>
</evidence>
<dbReference type="NCBIfam" id="TIGR00562">
    <property type="entry name" value="proto_IX_ox"/>
    <property type="match status" value="1"/>
</dbReference>
<dbReference type="Gene3D" id="3.90.660.20">
    <property type="entry name" value="Protoporphyrinogen oxidase, mitochondrial, domain 2"/>
    <property type="match status" value="1"/>
</dbReference>
<dbReference type="GO" id="GO:0006783">
    <property type="term" value="P:heme biosynthetic process"/>
    <property type="evidence" value="ECO:0007669"/>
    <property type="project" value="UniProtKB-UniRule"/>
</dbReference>
<comment type="pathway">
    <text evidence="6">Porphyrin-containing compound metabolism; protoheme biosynthesis.</text>
</comment>
<keyword evidence="6" id="KW-0963">Cytoplasm</keyword>
<dbReference type="AlphaFoldDB" id="A0A2N3IJT0"/>
<evidence type="ECO:0000256" key="1">
    <source>
        <dbReference type="ARBA" id="ARBA00001974"/>
    </source>
</evidence>
<comment type="cofactor">
    <cofactor evidence="1 6">
        <name>FAD</name>
        <dbReference type="ChEBI" id="CHEBI:57692"/>
    </cofactor>
</comment>
<proteinExistence type="inferred from homology"/>
<dbReference type="GO" id="GO:0005737">
    <property type="term" value="C:cytoplasm"/>
    <property type="evidence" value="ECO:0007669"/>
    <property type="project" value="UniProtKB-SubCell"/>
</dbReference>
<dbReference type="InterPro" id="IPR002937">
    <property type="entry name" value="Amino_oxidase"/>
</dbReference>
<evidence type="ECO:0000259" key="7">
    <source>
        <dbReference type="Pfam" id="PF01593"/>
    </source>
</evidence>
<sequence length="434" mass="49959">MIAIIGAGISGLSLAYFLQKQNVPYLLLEKKENEHSPGGFIQSVREKEYLYELGPNSLLCDDFLLQWLNELELTSQIVEANTVSKSRFVFKNGKYQKLPSSPLSLFWNSFFSWKSKKQIFREPKIKSKTHPQETLTEFFERRFGREVVDYALDPFVSGIYAGNPDELLLQYTFPFLAELEKKYGSVIKGLKKNKLERKKSISFKNGMQTLPKTLAQKVGVTYCEGGVQSVFKNLHSWEILTEKQSFKAEKVVITTPAYVAGNILQKIDFSLAENLQKIAYAPMVVVHTIYYKDLFKKPLNGFGALHPHKEKLFTLGHIWSSSVFEGRCKENEVLFTSFIGGMRGIEKTFLDDNTLMSKVQKEIREIYRIDALPVLQKVTRWQKAIPQYDKFILPVYERLNDLETENLYICANWKDGVSIADCIKKAYKLAEKLK</sequence>
<dbReference type="SUPFAM" id="SSF54373">
    <property type="entry name" value="FAD-linked reductases, C-terminal domain"/>
    <property type="match status" value="1"/>
</dbReference>
<evidence type="ECO:0000256" key="2">
    <source>
        <dbReference type="ARBA" id="ARBA00022630"/>
    </source>
</evidence>
<dbReference type="RefSeq" id="WP_101357588.1">
    <property type="nucleotide sequence ID" value="NZ_NKXO01000004.1"/>
</dbReference>
<evidence type="ECO:0000256" key="6">
    <source>
        <dbReference type="RuleBase" id="RU364052"/>
    </source>
</evidence>
<feature type="domain" description="Amine oxidase" evidence="7">
    <location>
        <begin position="9"/>
        <end position="431"/>
    </location>
</feature>
<dbReference type="Gene3D" id="3.50.50.60">
    <property type="entry name" value="FAD/NAD(P)-binding domain"/>
    <property type="match status" value="1"/>
</dbReference>
<dbReference type="PANTHER" id="PTHR42923:SF3">
    <property type="entry name" value="PROTOPORPHYRINOGEN OXIDASE"/>
    <property type="match status" value="1"/>
</dbReference>
<evidence type="ECO:0000256" key="4">
    <source>
        <dbReference type="ARBA" id="ARBA00023002"/>
    </source>
</evidence>
<evidence type="ECO:0000256" key="3">
    <source>
        <dbReference type="ARBA" id="ARBA00022827"/>
    </source>
</evidence>
<gene>
    <name evidence="8" type="ORF">Rain11_0322</name>
</gene>
<comment type="catalytic activity">
    <reaction evidence="6">
        <text>coproporphyrinogen III + 3 O2 = coproporphyrin III + 3 H2O2</text>
        <dbReference type="Rhea" id="RHEA:43436"/>
        <dbReference type="ChEBI" id="CHEBI:15379"/>
        <dbReference type="ChEBI" id="CHEBI:16240"/>
        <dbReference type="ChEBI" id="CHEBI:57309"/>
        <dbReference type="ChEBI" id="CHEBI:131725"/>
        <dbReference type="EC" id="1.3.3.15"/>
    </reaction>
</comment>
<comment type="similarity">
    <text evidence="6">Belongs to the protoporphyrinogen/coproporphyrinogen oxidase family. Coproporphyrinogen III oxidase subfamily.</text>
</comment>
<keyword evidence="3 6" id="KW-0274">FAD</keyword>
<keyword evidence="9" id="KW-1185">Reference proteome</keyword>
<dbReference type="InterPro" id="IPR050464">
    <property type="entry name" value="Zeta_carotene_desat/Oxidored"/>
</dbReference>
<accession>A0A2N3IJT0</accession>
<comment type="function">
    <text evidence="6">Involved in coproporphyrin-dependent heme b biosynthesis. Catalyzes the oxidation of coproporphyrinogen III to coproporphyrin III.</text>
</comment>
<organism evidence="8 9">
    <name type="scientific">Raineya orbicola</name>
    <dbReference type="NCBI Taxonomy" id="2016530"/>
    <lineage>
        <taxon>Bacteria</taxon>
        <taxon>Pseudomonadati</taxon>
        <taxon>Bacteroidota</taxon>
        <taxon>Cytophagia</taxon>
        <taxon>Cytophagales</taxon>
        <taxon>Raineyaceae</taxon>
        <taxon>Raineya</taxon>
    </lineage>
</organism>
<dbReference type="Gene3D" id="1.10.3110.10">
    <property type="entry name" value="protoporphyrinogen ix oxidase, domain 3"/>
    <property type="match status" value="1"/>
</dbReference>
<comment type="subcellular location">
    <subcellularLocation>
        <location evidence="6">Cytoplasm</location>
    </subcellularLocation>
</comment>
<dbReference type="EC" id="1.3.3.15" evidence="6"/>
<dbReference type="EMBL" id="NKXO01000004">
    <property type="protein sequence ID" value="PKQ70592.1"/>
    <property type="molecule type" value="Genomic_DNA"/>
</dbReference>
<reference evidence="8 9" key="1">
    <citation type="submission" date="2017-06" db="EMBL/GenBank/DDBJ databases">
        <title>Raineya orbicola gen. nov., sp. nov. a slightly thermophilic bacterium of the phylum Bacteroidetes and the description of Raineyaceae fam. nov.</title>
        <authorList>
            <person name="Albuquerque L."/>
            <person name="Polonia A.R.M."/>
            <person name="Barroso C."/>
            <person name="Froufe H.J.C."/>
            <person name="Lage O."/>
            <person name="Lobo-Da-Cunha A."/>
            <person name="Egas C."/>
            <person name="Da Costa M.S."/>
        </authorList>
    </citation>
    <scope>NUCLEOTIDE SEQUENCE [LARGE SCALE GENOMIC DNA]</scope>
    <source>
        <strain evidence="8 9">SPSPC-11</strain>
    </source>
</reference>
<dbReference type="Pfam" id="PF01593">
    <property type="entry name" value="Amino_oxidase"/>
    <property type="match status" value="1"/>
</dbReference>
<protein>
    <recommendedName>
        <fullName evidence="6">Coproporphyrinogen III oxidase</fullName>
        <ecNumber evidence="6">1.3.3.15</ecNumber>
    </recommendedName>
</protein>
<keyword evidence="4 6" id="KW-0560">Oxidoreductase</keyword>
<dbReference type="GO" id="GO:0004729">
    <property type="term" value="F:oxygen-dependent protoporphyrinogen oxidase activity"/>
    <property type="evidence" value="ECO:0007669"/>
    <property type="project" value="UniProtKB-UniRule"/>
</dbReference>
<comment type="caution">
    <text evidence="8">The sequence shown here is derived from an EMBL/GenBank/DDBJ whole genome shotgun (WGS) entry which is preliminary data.</text>
</comment>
<keyword evidence="2 6" id="KW-0285">Flavoprotein</keyword>